<dbReference type="Proteomes" id="UP000053841">
    <property type="component" value="Unassembled WGS sequence"/>
</dbReference>
<feature type="region of interest" description="Disordered" evidence="1">
    <location>
        <begin position="1"/>
        <end position="42"/>
    </location>
</feature>
<dbReference type="HOGENOM" id="CLU_079393_0_0_1"/>
<evidence type="ECO:0000313" key="2">
    <source>
        <dbReference type="EMBL" id="EUC33588.1"/>
    </source>
</evidence>
<accession>W6Y6R9</accession>
<feature type="region of interest" description="Disordered" evidence="1">
    <location>
        <begin position="84"/>
        <end position="103"/>
    </location>
</feature>
<dbReference type="GeneID" id="19153998"/>
<dbReference type="OrthoDB" id="3684309at2759"/>
<dbReference type="EMBL" id="KI964607">
    <property type="protein sequence ID" value="EUC33588.1"/>
    <property type="molecule type" value="Genomic_DNA"/>
</dbReference>
<protein>
    <submittedName>
        <fullName evidence="2">Uncharacterized protein</fullName>
    </submittedName>
</protein>
<proteinExistence type="predicted"/>
<feature type="compositionally biased region" description="Basic and acidic residues" evidence="1">
    <location>
        <begin position="20"/>
        <end position="31"/>
    </location>
</feature>
<feature type="compositionally biased region" description="Polar residues" evidence="1">
    <location>
        <begin position="86"/>
        <end position="103"/>
    </location>
</feature>
<reference evidence="2 3" key="1">
    <citation type="journal article" date="2013" name="PLoS Genet.">
        <title>Comparative genome structure, secondary metabolite, and effector coding capacity across Cochliobolus pathogens.</title>
        <authorList>
            <person name="Condon B.J."/>
            <person name="Leng Y."/>
            <person name="Wu D."/>
            <person name="Bushley K.E."/>
            <person name="Ohm R.A."/>
            <person name="Otillar R."/>
            <person name="Martin J."/>
            <person name="Schackwitz W."/>
            <person name="Grimwood J."/>
            <person name="MohdZainudin N."/>
            <person name="Xue C."/>
            <person name="Wang R."/>
            <person name="Manning V.A."/>
            <person name="Dhillon B."/>
            <person name="Tu Z.J."/>
            <person name="Steffenson B.J."/>
            <person name="Salamov A."/>
            <person name="Sun H."/>
            <person name="Lowry S."/>
            <person name="LaButti K."/>
            <person name="Han J."/>
            <person name="Copeland A."/>
            <person name="Lindquist E."/>
            <person name="Barry K."/>
            <person name="Schmutz J."/>
            <person name="Baker S.E."/>
            <person name="Ciuffetti L.M."/>
            <person name="Grigoriev I.V."/>
            <person name="Zhong S."/>
            <person name="Turgeon B.G."/>
        </authorList>
    </citation>
    <scope>NUCLEOTIDE SEQUENCE [LARGE SCALE GENOMIC DNA]</scope>
    <source>
        <strain evidence="2 3">26-R-13</strain>
    </source>
</reference>
<dbReference type="KEGG" id="bze:COCCADRAFT_95691"/>
<gene>
    <name evidence="2" type="ORF">COCCADRAFT_95691</name>
</gene>
<feature type="compositionally biased region" description="Polar residues" evidence="1">
    <location>
        <begin position="32"/>
        <end position="42"/>
    </location>
</feature>
<dbReference type="RefSeq" id="XP_007712117.1">
    <property type="nucleotide sequence ID" value="XM_007713927.1"/>
</dbReference>
<dbReference type="AlphaFoldDB" id="W6Y6R9"/>
<feature type="region of interest" description="Disordered" evidence="1">
    <location>
        <begin position="209"/>
        <end position="231"/>
    </location>
</feature>
<keyword evidence="3" id="KW-1185">Reference proteome</keyword>
<sequence>MDNSLASDHPHLLPMANPPHFDRNSMMHHSSDSQNPRYLNSPSVTGSDSEWIVFQQTTSSPMLQGYNQSVYSFSAPLEPPSLLHQAASQPCPRTTRNLSTSSDYSQFPVNNIMSRSASQFSSMSSGQHAHSYNTIQALRGSFDGASPLDMTRSYSSTSDNPETVNQQPSVQSDFTLPNWHTGGQFAFAPQVPNQHATAGPSAQYQLDLNDNLGIGNGSRNQSLDWKTHTNE</sequence>
<evidence type="ECO:0000256" key="1">
    <source>
        <dbReference type="SAM" id="MobiDB-lite"/>
    </source>
</evidence>
<organism evidence="2 3">
    <name type="scientific">Cochliobolus carbonum (strain 26-R-13)</name>
    <name type="common">Maize leaf spot fungus</name>
    <name type="synonym">Bipolaris zeicola</name>
    <dbReference type="NCBI Taxonomy" id="930089"/>
    <lineage>
        <taxon>Eukaryota</taxon>
        <taxon>Fungi</taxon>
        <taxon>Dikarya</taxon>
        <taxon>Ascomycota</taxon>
        <taxon>Pezizomycotina</taxon>
        <taxon>Dothideomycetes</taxon>
        <taxon>Pleosporomycetidae</taxon>
        <taxon>Pleosporales</taxon>
        <taxon>Pleosporineae</taxon>
        <taxon>Pleosporaceae</taxon>
        <taxon>Bipolaris</taxon>
    </lineage>
</organism>
<evidence type="ECO:0000313" key="3">
    <source>
        <dbReference type="Proteomes" id="UP000053841"/>
    </source>
</evidence>
<name>W6Y6R9_COCC2</name>